<accession>A0A2I1GXA3</accession>
<dbReference type="OrthoDB" id="2427446at2759"/>
<dbReference type="EMBL" id="LLXI01000975">
    <property type="protein sequence ID" value="PKY51164.1"/>
    <property type="molecule type" value="Genomic_DNA"/>
</dbReference>
<dbReference type="Gene3D" id="3.30.200.20">
    <property type="entry name" value="Phosphorylase Kinase, domain 1"/>
    <property type="match status" value="1"/>
</dbReference>
<evidence type="ECO:0000313" key="5">
    <source>
        <dbReference type="Proteomes" id="UP000232722"/>
    </source>
</evidence>
<reference evidence="2 4" key="3">
    <citation type="submission" date="2017-10" db="EMBL/GenBank/DDBJ databases">
        <title>Extensive intraspecific genome diversity in a model arbuscular mycorrhizal fungus.</title>
        <authorList>
            <person name="Chen E.C.H."/>
            <person name="Morin E."/>
            <person name="Baudet D."/>
            <person name="Noel J."/>
            <person name="Ndikumana S."/>
            <person name="Charron P."/>
            <person name="St-Onge C."/>
            <person name="Giorgi J."/>
            <person name="Grigoriev I.V."/>
            <person name="Roux C."/>
            <person name="Martin F.M."/>
            <person name="Corradi N."/>
        </authorList>
    </citation>
    <scope>NUCLEOTIDE SEQUENCE [LARGE SCALE GENOMIC DNA]</scope>
    <source>
        <strain evidence="2 4">A1</strain>
    </source>
</reference>
<evidence type="ECO:0000313" key="4">
    <source>
        <dbReference type="Proteomes" id="UP000232688"/>
    </source>
</evidence>
<dbReference type="Proteomes" id="UP000234323">
    <property type="component" value="Unassembled WGS sequence"/>
</dbReference>
<evidence type="ECO:0000313" key="6">
    <source>
        <dbReference type="Proteomes" id="UP000234323"/>
    </source>
</evidence>
<organism evidence="3 6">
    <name type="scientific">Rhizophagus irregularis</name>
    <dbReference type="NCBI Taxonomy" id="588596"/>
    <lineage>
        <taxon>Eukaryota</taxon>
        <taxon>Fungi</taxon>
        <taxon>Fungi incertae sedis</taxon>
        <taxon>Mucoromycota</taxon>
        <taxon>Glomeromycotina</taxon>
        <taxon>Glomeromycetes</taxon>
        <taxon>Glomerales</taxon>
        <taxon>Glomeraceae</taxon>
        <taxon>Rhizophagus</taxon>
    </lineage>
</organism>
<reference evidence="2 4" key="4">
    <citation type="submission" date="2017-10" db="EMBL/GenBank/DDBJ databases">
        <title>Genome analyses suggest a sexual origin of heterokaryosis in a supposedly ancient asexual fungus.</title>
        <authorList>
            <person name="Corradi N."/>
            <person name="Sedzielewska K."/>
            <person name="Noel J."/>
            <person name="Charron P."/>
            <person name="Farinelli L."/>
            <person name="Marton T."/>
            <person name="Kruger M."/>
            <person name="Pelin A."/>
            <person name="Brachmann A."/>
            <person name="Corradi N."/>
        </authorList>
    </citation>
    <scope>NUCLEOTIDE SEQUENCE [LARGE SCALE GENOMIC DNA]</scope>
    <source>
        <strain evidence="2 4">A1</strain>
    </source>
</reference>
<name>A0A2I1GXA3_9GLOM</name>
<dbReference type="EMBL" id="LLXH01001130">
    <property type="protein sequence ID" value="PKC60547.1"/>
    <property type="molecule type" value="Genomic_DNA"/>
</dbReference>
<evidence type="ECO:0000313" key="3">
    <source>
        <dbReference type="EMBL" id="PKY51164.1"/>
    </source>
</evidence>
<dbReference type="VEuPathDB" id="FungiDB:RhiirA1_425810"/>
<comment type="caution">
    <text evidence="3">The sequence shown here is derived from an EMBL/GenBank/DDBJ whole genome shotgun (WGS) entry which is preliminary data.</text>
</comment>
<evidence type="ECO:0008006" key="7">
    <source>
        <dbReference type="Google" id="ProtNLM"/>
    </source>
</evidence>
<keyword evidence="6" id="KW-1185">Reference proteome</keyword>
<dbReference type="Proteomes" id="UP000232688">
    <property type="component" value="Unassembled WGS sequence"/>
</dbReference>
<reference evidence="1 5" key="2">
    <citation type="submission" date="2017-09" db="EMBL/GenBank/DDBJ databases">
        <title>Extensive intraspecific genome diversity in a model arbuscular mycorrhizal fungus.</title>
        <authorList>
            <person name="Chen E.C."/>
            <person name="Morin E."/>
            <person name="Beaudet D."/>
            <person name="Noel J."/>
            <person name="Ndikumana S."/>
            <person name="Charron P."/>
            <person name="St-Onge C."/>
            <person name="Giorgi J."/>
            <person name="Grigoriev I.V."/>
            <person name="Roux C."/>
            <person name="Martin F.M."/>
            <person name="Corradi N."/>
        </authorList>
    </citation>
    <scope>NUCLEOTIDE SEQUENCE [LARGE SCALE GENOMIC DNA]</scope>
    <source>
        <strain evidence="1 5">A5</strain>
    </source>
</reference>
<reference evidence="3 6" key="1">
    <citation type="submission" date="2015-10" db="EMBL/GenBank/DDBJ databases">
        <title>Genome analyses suggest a sexual origin of heterokaryosis in a supposedly ancient asexual fungus.</title>
        <authorList>
            <person name="Ropars J."/>
            <person name="Sedzielewska K."/>
            <person name="Noel J."/>
            <person name="Charron P."/>
            <person name="Farinelli L."/>
            <person name="Marton T."/>
            <person name="Kruger M."/>
            <person name="Pelin A."/>
            <person name="Brachmann A."/>
            <person name="Corradi N."/>
        </authorList>
    </citation>
    <scope>NUCLEOTIDE SEQUENCE [LARGE SCALE GENOMIC DNA]</scope>
    <source>
        <strain evidence="3 6">A4</strain>
        <strain evidence="1 5">A5</strain>
    </source>
</reference>
<gene>
    <name evidence="2" type="ORF">RhiirA1_425810</name>
    <name evidence="3" type="ORF">RhiirA4_407178</name>
    <name evidence="1" type="ORF">RhiirA5_365453</name>
</gene>
<dbReference type="SUPFAM" id="SSF56112">
    <property type="entry name" value="Protein kinase-like (PK-like)"/>
    <property type="match status" value="1"/>
</dbReference>
<proteinExistence type="predicted"/>
<dbReference type="Proteomes" id="UP000232722">
    <property type="component" value="Unassembled WGS sequence"/>
</dbReference>
<protein>
    <recommendedName>
        <fullName evidence="7">Protein kinase domain-containing protein</fullName>
    </recommendedName>
</protein>
<dbReference type="EMBL" id="LLXJ01001784">
    <property type="protein sequence ID" value="PKC00778.1"/>
    <property type="molecule type" value="Genomic_DNA"/>
</dbReference>
<evidence type="ECO:0000313" key="1">
    <source>
        <dbReference type="EMBL" id="PKC00778.1"/>
    </source>
</evidence>
<dbReference type="AlphaFoldDB" id="A0A2I1GXA3"/>
<dbReference type="InterPro" id="IPR011009">
    <property type="entry name" value="Kinase-like_dom_sf"/>
</dbReference>
<evidence type="ECO:0000313" key="2">
    <source>
        <dbReference type="EMBL" id="PKC60547.1"/>
    </source>
</evidence>
<sequence length="77" mass="8815">MENTTNLLKQVIEEGHVKFHAYDEFSDIEVIERGSLGAVYKATWNDHGMIVALKSKFIKKEGNSKTDTQLLDKFINE</sequence>